<protein>
    <submittedName>
        <fullName evidence="2">Uncharacterized protein</fullName>
    </submittedName>
</protein>
<keyword evidence="1" id="KW-0732">Signal</keyword>
<dbReference type="EMBL" id="JAWCUA010000010">
    <property type="protein sequence ID" value="MDU0114383.1"/>
    <property type="molecule type" value="Genomic_DNA"/>
</dbReference>
<dbReference type="RefSeq" id="WP_315948004.1">
    <property type="nucleotide sequence ID" value="NZ_JAWCUA010000010.1"/>
</dbReference>
<feature type="chain" id="PRO_5045371826" evidence="1">
    <location>
        <begin position="19"/>
        <end position="1470"/>
    </location>
</feature>
<sequence length="1470" mass="157324">MKNKNKLMTSLLTALVLAGCGGESTINVVEEPAPPLVGQFVDAPVAGLQYKINRQASGVSEVITGVTDENGNFDYFRGDSITFHIGEIEFPATSGANYVTPLQVFKTDTVFNQSVTNTLRLLQTLDADGDPNNGITIAADAINAATMNLADGETAQDFFNREDDDFDAEFETWLPNAGTVNSTIVSKQVAVENFVDYVDAQLSLTQPNAFDVSKFNGVVFNPTIVNQTAVTNQYNFTPTDDNGLDGTYTYTDSDSTLDLVTVSGTYKFVFGKRVIELTVGEQVSYLISRSYNTVDDVYSLCQSTASTNTELATLVNDCAFDEDLKVNLFTFTTSQTEIELVSLEAKKDDVGVELIEDFSTTTENFFTSSHKFLSKKLADRPLYVKSGGSPEVDATSGVLQLAAARFVIGNAAPLNDSGTQNETDVTDSVGTGIYNISEGFTISFDIVAHGVGGGLSLYIDNNSTSQAKSIHGDASKFFGKSFSDLTSWTEFTADESVGVGKFSYTYLPGEDVVNGANSDPATDRGILNTSITNSFFQFRTDSAGDITIDNLRINTVADSIDASDLFIPPSAISFTETVDLTANSEIDVFSPEYLNLAGVASAGDDQPGEADNIAMFALTSGTVTQEAGGLALTGGRFTMGDYLPEESTLTSDSNSSGVLDLSRPYQIVLTIDSVTQGDASDSFEIYVDNDTSSAENSMHGSDSLIFQTDVSAITAGEMIIDNNGAGIEVGTAKSFLQFASTGTSKIVISSITIEPYVAPVPIKVSLPYSIDFTQAADAETLFTAEFQSVNGEVGMTGSDTPMFYKTGGTIEIDSNSIVLDNSRFTLGNHTPESGGSKLETSADDSVTTGVFDLSRPYKISFDVINATKTDAEDTSTNFMIYVDNNTSSSGKSIHGSDSKFYSVDVESLSAGSTVTLDGFIATSTSFIQLRAESGAKIELNNLKIEYADPNVFFEETFENNGLDFFTAEYKSLPDDSSTPMYFKTGSTAVVTESNTLLITADRFTIGHSIGEKDTTTETDTTTVGVFDFSKPYKIVFDVISAEEPDAEDQGNSFIIYMDNNTSSSNKSIHGAESKFYSVKIADLTPGTIEVDGFIGTATSFLQFRAESGGNVEIDNLRFEYVSNNELMSESFNTTSETFFTADYASLSSDDTLPLYNATGGSSRLTITDGQLTIDNARFSIGETAPDVETADTDTTVSGDLDLSKAYKISFDVISASEPDAGDQDNSFMMYVDNNSSSSGKSIHGGDSKFYSVKVAELSAGTIEIEGFVATETSFIQLRAESGAVVVIDNFKIEYVEVQPVVSEMFETTADVFFTADYSSISSDDTLPLYNATGGSSRLTITDGQLTIDNARFSIGETAPDVETADTDTAVSGDLDLSKAYTISFDVISASEPDASDQDNSFMMYVDNNSSSSGKSIHGGDSKFYSVKVAELSAGTIEIEGFVATATSFIQLRAESGAVVVIDNFKIEYTE</sequence>
<dbReference type="PROSITE" id="PS51257">
    <property type="entry name" value="PROKAR_LIPOPROTEIN"/>
    <property type="match status" value="1"/>
</dbReference>
<reference evidence="2 3" key="1">
    <citation type="submission" date="2023-10" db="EMBL/GenBank/DDBJ databases">
        <title>Psychrosphaera aquimaarina strain SW33 isolated from seawater.</title>
        <authorList>
            <person name="Bayburt H."/>
            <person name="Kim J.M."/>
            <person name="Choi B.J."/>
            <person name="Jeon C.O."/>
        </authorList>
    </citation>
    <scope>NUCLEOTIDE SEQUENCE [LARGE SCALE GENOMIC DNA]</scope>
    <source>
        <strain evidence="2 3">KCTC 52743</strain>
    </source>
</reference>
<proteinExistence type="predicted"/>
<comment type="caution">
    <text evidence="2">The sequence shown here is derived from an EMBL/GenBank/DDBJ whole genome shotgun (WGS) entry which is preliminary data.</text>
</comment>
<keyword evidence="3" id="KW-1185">Reference proteome</keyword>
<evidence type="ECO:0000313" key="2">
    <source>
        <dbReference type="EMBL" id="MDU0114383.1"/>
    </source>
</evidence>
<evidence type="ECO:0000256" key="1">
    <source>
        <dbReference type="SAM" id="SignalP"/>
    </source>
</evidence>
<gene>
    <name evidence="2" type="ORF">RT723_15580</name>
</gene>
<accession>A0ABU3R512</accession>
<feature type="signal peptide" evidence="1">
    <location>
        <begin position="1"/>
        <end position="18"/>
    </location>
</feature>
<name>A0ABU3R512_9GAMM</name>
<evidence type="ECO:0000313" key="3">
    <source>
        <dbReference type="Proteomes" id="UP001257914"/>
    </source>
</evidence>
<dbReference type="Proteomes" id="UP001257914">
    <property type="component" value="Unassembled WGS sequence"/>
</dbReference>
<organism evidence="2 3">
    <name type="scientific">Psychrosphaera aquimarina</name>
    <dbReference type="NCBI Taxonomy" id="2044854"/>
    <lineage>
        <taxon>Bacteria</taxon>
        <taxon>Pseudomonadati</taxon>
        <taxon>Pseudomonadota</taxon>
        <taxon>Gammaproteobacteria</taxon>
        <taxon>Alteromonadales</taxon>
        <taxon>Pseudoalteromonadaceae</taxon>
        <taxon>Psychrosphaera</taxon>
    </lineage>
</organism>